<keyword evidence="5" id="KW-1185">Reference proteome</keyword>
<dbReference type="PANTHER" id="PTHR31616">
    <property type="entry name" value="TREHALASE"/>
    <property type="match status" value="1"/>
</dbReference>
<dbReference type="SUPFAM" id="SSF48208">
    <property type="entry name" value="Six-hairpin glycosidases"/>
    <property type="match status" value="1"/>
</dbReference>
<sequence>MTDVPADGPGATAGSGSGGSGATAGGQPGGSGASLPPIADYGLLGDTRTAALVSSAGAIDWMCVPRFDGEPLFGRLVGGPEAGTYRIGPARPAPLVERRYRRHTATLRTTWAIGGQRLTLTEGMVAEVAGRLLPATLLVRRLSAEGGPVAAVVEFDPRLGTGHRPPRIRRRRPLLVCEWGALAVSLHCAPGPTVEPGRRIPVSVLPGRPVTFVLAVAHREPLVAVAPDAAWALLRADEAHWRAWIAEVDPDLPFRDAVARSLLTLRLLTHSPSHAPVAAPTTSLPEWPGGVRNWDYRYVWPRDASIGVAAFLGVGKPDQARGFLAWLLRASRLQRPRLAALFTLDGLRVPPERRLGGWPGYAGSTPVRTGNGAAHQHQLDGYGWVVDAAWVYAQAGHRLDGETWRTVRGFADVVSRRWREPDAGIWELRTPSQQVHSKLMGWLALDRALRIAETHRLPARQRQRWRDAWQAIAADVRVHGVDPERPSYVRSYGSSELDAALLVLPLIGIEETGSPLVDGTIEAIRGDLGAGGPLLYRYPPGHDGLPGTEAAFLPCSFWLAQALAQTGRRAEAVELFEALLDRASPLGLYAEQMDPVTGAHLGNYPQTLTHAALVQAALAIRSAPAG</sequence>
<dbReference type="EMBL" id="BONW01000037">
    <property type="protein sequence ID" value="GIG91350.1"/>
    <property type="molecule type" value="Genomic_DNA"/>
</dbReference>
<dbReference type="PANTHER" id="PTHR31616:SF0">
    <property type="entry name" value="GLUCAN 1,4-ALPHA-GLUCOSIDASE"/>
    <property type="match status" value="1"/>
</dbReference>
<feature type="domain" description="GH15-like" evidence="2">
    <location>
        <begin position="255"/>
        <end position="617"/>
    </location>
</feature>
<dbReference type="InterPro" id="IPR008928">
    <property type="entry name" value="6-hairpin_glycosidase_sf"/>
</dbReference>
<feature type="region of interest" description="Disordered" evidence="1">
    <location>
        <begin position="1"/>
        <end position="31"/>
    </location>
</feature>
<protein>
    <submittedName>
        <fullName evidence="4">Glucoamylase</fullName>
    </submittedName>
</protein>
<dbReference type="InterPro" id="IPR012341">
    <property type="entry name" value="6hp_glycosidase-like_sf"/>
</dbReference>
<evidence type="ECO:0000313" key="4">
    <source>
        <dbReference type="EMBL" id="GIG91350.1"/>
    </source>
</evidence>
<feature type="domain" description="Trehalase-like N-terminal" evidence="3">
    <location>
        <begin position="32"/>
        <end position="175"/>
    </location>
</feature>
<proteinExistence type="predicted"/>
<comment type="caution">
    <text evidence="4">The sequence shown here is derived from an EMBL/GenBank/DDBJ whole genome shotgun (WGS) entry which is preliminary data.</text>
</comment>
<dbReference type="Proteomes" id="UP000646749">
    <property type="component" value="Unassembled WGS sequence"/>
</dbReference>
<accession>A0ABQ4E9E7</accession>
<dbReference type="InterPro" id="IPR045582">
    <property type="entry name" value="Trehalase-like_N"/>
</dbReference>
<evidence type="ECO:0000259" key="3">
    <source>
        <dbReference type="Pfam" id="PF19291"/>
    </source>
</evidence>
<gene>
    <name evidence="4" type="ORF">Pen02_62860</name>
</gene>
<dbReference type="Pfam" id="PF19291">
    <property type="entry name" value="TREH_N"/>
    <property type="match status" value="1"/>
</dbReference>
<evidence type="ECO:0000259" key="2">
    <source>
        <dbReference type="Pfam" id="PF00723"/>
    </source>
</evidence>
<feature type="compositionally biased region" description="Gly residues" evidence="1">
    <location>
        <begin position="11"/>
        <end position="31"/>
    </location>
</feature>
<organism evidence="4 5">
    <name type="scientific">Plantactinospora endophytica</name>
    <dbReference type="NCBI Taxonomy" id="673535"/>
    <lineage>
        <taxon>Bacteria</taxon>
        <taxon>Bacillati</taxon>
        <taxon>Actinomycetota</taxon>
        <taxon>Actinomycetes</taxon>
        <taxon>Micromonosporales</taxon>
        <taxon>Micromonosporaceae</taxon>
        <taxon>Plantactinospora</taxon>
    </lineage>
</organism>
<evidence type="ECO:0000256" key="1">
    <source>
        <dbReference type="SAM" id="MobiDB-lite"/>
    </source>
</evidence>
<reference evidence="4 5" key="1">
    <citation type="submission" date="2021-01" db="EMBL/GenBank/DDBJ databases">
        <title>Whole genome shotgun sequence of Plantactinospora endophytica NBRC 110450.</title>
        <authorList>
            <person name="Komaki H."/>
            <person name="Tamura T."/>
        </authorList>
    </citation>
    <scope>NUCLEOTIDE SEQUENCE [LARGE SCALE GENOMIC DNA]</scope>
    <source>
        <strain evidence="4 5">NBRC 110450</strain>
    </source>
</reference>
<evidence type="ECO:0000313" key="5">
    <source>
        <dbReference type="Proteomes" id="UP000646749"/>
    </source>
</evidence>
<dbReference type="Gene3D" id="1.50.10.10">
    <property type="match status" value="1"/>
</dbReference>
<dbReference type="RefSeq" id="WP_203869743.1">
    <property type="nucleotide sequence ID" value="NZ_BONW01000037.1"/>
</dbReference>
<dbReference type="Pfam" id="PF00723">
    <property type="entry name" value="Glyco_hydro_15"/>
    <property type="match status" value="1"/>
</dbReference>
<dbReference type="InterPro" id="IPR011613">
    <property type="entry name" value="GH15-like"/>
</dbReference>
<name>A0ABQ4E9E7_9ACTN</name>